<organism evidence="1 2">
    <name type="scientific">Micromonospora narathiwatensis</name>
    <dbReference type="NCBI Taxonomy" id="299146"/>
    <lineage>
        <taxon>Bacteria</taxon>
        <taxon>Bacillati</taxon>
        <taxon>Actinomycetota</taxon>
        <taxon>Actinomycetes</taxon>
        <taxon>Micromonosporales</taxon>
        <taxon>Micromonosporaceae</taxon>
        <taxon>Micromonospora</taxon>
    </lineage>
</organism>
<evidence type="ECO:0000313" key="2">
    <source>
        <dbReference type="Proteomes" id="UP000198765"/>
    </source>
</evidence>
<sequence>MPHRKPFTARCHTHQFPAGVISPRAVLTFTTDDLVHALFTTGRAPGDRFSHGLASVWELIHRASLIPAYVRRSDGGGLVRSALARELDRSEKGSLSYALGQAMTGIFCRHKLDVVYLLHTDRYASRYGVTFGVTRKRPDLFGWSHQGWVVAEAKGRSNTMEASLATDLAAQKRAIKSIEGQRPWLALGCVASFPPHRHELAVDAVDPSEDGAASVDVDLDLDRYLLAYYEPFVAAIDAGTPDIQDQRYLAARFDLLDLRIGLRRDIAARVRAAVQGNVAGLHASMLDLLGADFQTNEAATVFSDGTLVGTNWEEALTLNDWYF</sequence>
<protein>
    <submittedName>
        <fullName evidence="1">Uncharacterized protein</fullName>
    </submittedName>
</protein>
<keyword evidence="2" id="KW-1185">Reference proteome</keyword>
<gene>
    <name evidence="1" type="ORF">GA0070621_1095</name>
</gene>
<evidence type="ECO:0000313" key="1">
    <source>
        <dbReference type="EMBL" id="SBT40936.1"/>
    </source>
</evidence>
<name>A0A1A8ZAS7_9ACTN</name>
<dbReference type="PATRIC" id="fig|299146.4.peg.1134"/>
<proteinExistence type="predicted"/>
<dbReference type="EMBL" id="LT594324">
    <property type="protein sequence ID" value="SBT40936.1"/>
    <property type="molecule type" value="Genomic_DNA"/>
</dbReference>
<accession>A0A1A8ZAS7</accession>
<dbReference type="Proteomes" id="UP000198765">
    <property type="component" value="Chromosome I"/>
</dbReference>
<reference evidence="1 2" key="1">
    <citation type="submission" date="2016-06" db="EMBL/GenBank/DDBJ databases">
        <authorList>
            <person name="Kjaerup R.B."/>
            <person name="Dalgaard T.S."/>
            <person name="Juul-Madsen H.R."/>
        </authorList>
    </citation>
    <scope>NUCLEOTIDE SEQUENCE [LARGE SCALE GENOMIC DNA]</scope>
    <source>
        <strain evidence="1 2">DSM 45248</strain>
    </source>
</reference>
<dbReference type="AlphaFoldDB" id="A0A1A8ZAS7"/>